<dbReference type="NCBIfam" id="TIGR01568">
    <property type="entry name" value="A_thal_3678"/>
    <property type="match status" value="1"/>
</dbReference>
<gene>
    <name evidence="10" type="primary">LOC101515267</name>
</gene>
<dbReference type="InterPro" id="IPR038933">
    <property type="entry name" value="Ovate"/>
</dbReference>
<dbReference type="AlphaFoldDB" id="A0A3Q7XT08"/>
<organism evidence="9 10">
    <name type="scientific">Cicer arietinum</name>
    <name type="common">Chickpea</name>
    <name type="synonym">Garbanzo</name>
    <dbReference type="NCBI Taxonomy" id="3827"/>
    <lineage>
        <taxon>Eukaryota</taxon>
        <taxon>Viridiplantae</taxon>
        <taxon>Streptophyta</taxon>
        <taxon>Embryophyta</taxon>
        <taxon>Tracheophyta</taxon>
        <taxon>Spermatophyta</taxon>
        <taxon>Magnoliopsida</taxon>
        <taxon>eudicotyledons</taxon>
        <taxon>Gunneridae</taxon>
        <taxon>Pentapetalae</taxon>
        <taxon>rosids</taxon>
        <taxon>fabids</taxon>
        <taxon>Fabales</taxon>
        <taxon>Fabaceae</taxon>
        <taxon>Papilionoideae</taxon>
        <taxon>50 kb inversion clade</taxon>
        <taxon>NPAAA clade</taxon>
        <taxon>Hologalegina</taxon>
        <taxon>IRL clade</taxon>
        <taxon>Cicereae</taxon>
        <taxon>Cicer</taxon>
    </lineage>
</organism>
<evidence type="ECO:0000256" key="3">
    <source>
        <dbReference type="ARBA" id="ARBA00023015"/>
    </source>
</evidence>
<proteinExistence type="predicted"/>
<evidence type="ECO:0000259" key="8">
    <source>
        <dbReference type="PROSITE" id="PS51754"/>
    </source>
</evidence>
<dbReference type="GO" id="GO:0045892">
    <property type="term" value="P:negative regulation of DNA-templated transcription"/>
    <property type="evidence" value="ECO:0007669"/>
    <property type="project" value="UniProtKB-UniRule"/>
</dbReference>
<feature type="region of interest" description="Disordered" evidence="7">
    <location>
        <begin position="153"/>
        <end position="173"/>
    </location>
</feature>
<feature type="domain" description="OVATE" evidence="8">
    <location>
        <begin position="189"/>
        <end position="252"/>
    </location>
</feature>
<evidence type="ECO:0000313" key="9">
    <source>
        <dbReference type="Proteomes" id="UP000087171"/>
    </source>
</evidence>
<dbReference type="PROSITE" id="PS51754">
    <property type="entry name" value="OVATE"/>
    <property type="match status" value="1"/>
</dbReference>
<evidence type="ECO:0000256" key="6">
    <source>
        <dbReference type="RuleBase" id="RU367028"/>
    </source>
</evidence>
<feature type="compositionally biased region" description="Acidic residues" evidence="7">
    <location>
        <begin position="99"/>
        <end position="108"/>
    </location>
</feature>
<name>A0A3Q7XT08_CICAR</name>
<dbReference type="STRING" id="3827.A0A3Q7XT08"/>
<dbReference type="GeneID" id="101515267"/>
<evidence type="ECO:0000256" key="2">
    <source>
        <dbReference type="ARBA" id="ARBA00022491"/>
    </source>
</evidence>
<comment type="subcellular location">
    <subcellularLocation>
        <location evidence="1 6">Nucleus</location>
    </subcellularLocation>
</comment>
<reference evidence="10" key="2">
    <citation type="submission" date="2025-08" db="UniProtKB">
        <authorList>
            <consortium name="RefSeq"/>
        </authorList>
    </citation>
    <scope>IDENTIFICATION</scope>
    <source>
        <tissue evidence="10">Etiolated seedlings</tissue>
    </source>
</reference>
<feature type="region of interest" description="Disordered" evidence="7">
    <location>
        <begin position="256"/>
        <end position="275"/>
    </location>
</feature>
<evidence type="ECO:0000256" key="1">
    <source>
        <dbReference type="ARBA" id="ARBA00004123"/>
    </source>
</evidence>
<reference evidence="9" key="1">
    <citation type="journal article" date="2013" name="Nat. Biotechnol.">
        <title>Draft genome sequence of chickpea (Cicer arietinum) provides a resource for trait improvement.</title>
        <authorList>
            <person name="Varshney R.K."/>
            <person name="Song C."/>
            <person name="Saxena R.K."/>
            <person name="Azam S."/>
            <person name="Yu S."/>
            <person name="Sharpe A.G."/>
            <person name="Cannon S."/>
            <person name="Baek J."/>
            <person name="Rosen B.D."/>
            <person name="Tar'an B."/>
            <person name="Millan T."/>
            <person name="Zhang X."/>
            <person name="Ramsay L.D."/>
            <person name="Iwata A."/>
            <person name="Wang Y."/>
            <person name="Nelson W."/>
            <person name="Farmer A.D."/>
            <person name="Gaur P.M."/>
            <person name="Soderlund C."/>
            <person name="Penmetsa R.V."/>
            <person name="Xu C."/>
            <person name="Bharti A.K."/>
            <person name="He W."/>
            <person name="Winter P."/>
            <person name="Zhao S."/>
            <person name="Hane J.K."/>
            <person name="Carrasquilla-Garcia N."/>
            <person name="Condie J.A."/>
            <person name="Upadhyaya H.D."/>
            <person name="Luo M.C."/>
            <person name="Thudi M."/>
            <person name="Gowda C.L."/>
            <person name="Singh N.P."/>
            <person name="Lichtenzveig J."/>
            <person name="Gali K.K."/>
            <person name="Rubio J."/>
            <person name="Nadarajan N."/>
            <person name="Dolezel J."/>
            <person name="Bansal K.C."/>
            <person name="Xu X."/>
            <person name="Edwards D."/>
            <person name="Zhang G."/>
            <person name="Kahl G."/>
            <person name="Gil J."/>
            <person name="Singh K.B."/>
            <person name="Datta S.K."/>
            <person name="Jackson S.A."/>
            <person name="Wang J."/>
            <person name="Cook D.R."/>
        </authorList>
    </citation>
    <scope>NUCLEOTIDE SEQUENCE [LARGE SCALE GENOMIC DNA]</scope>
    <source>
        <strain evidence="9">cv. CDC Frontier</strain>
    </source>
</reference>
<evidence type="ECO:0000256" key="5">
    <source>
        <dbReference type="ARBA" id="ARBA00023242"/>
    </source>
</evidence>
<keyword evidence="9" id="KW-1185">Reference proteome</keyword>
<keyword evidence="4 6" id="KW-0804">Transcription</keyword>
<keyword evidence="2 6" id="KW-0678">Repressor</keyword>
<dbReference type="Pfam" id="PF04844">
    <property type="entry name" value="Ovate"/>
    <property type="match status" value="1"/>
</dbReference>
<evidence type="ECO:0000256" key="4">
    <source>
        <dbReference type="ARBA" id="ARBA00023163"/>
    </source>
</evidence>
<dbReference type="PANTHER" id="PTHR33057">
    <property type="entry name" value="TRANSCRIPTION REPRESSOR OFP7-RELATED"/>
    <property type="match status" value="1"/>
</dbReference>
<comment type="function">
    <text evidence="6">Transcriptional repressor that regulates multiple aspects of plant growth and development.</text>
</comment>
<evidence type="ECO:0000313" key="10">
    <source>
        <dbReference type="RefSeq" id="XP_027191028.1"/>
    </source>
</evidence>
<dbReference type="OrthoDB" id="689980at2759"/>
<dbReference type="GO" id="GO:0005634">
    <property type="term" value="C:nucleus"/>
    <property type="evidence" value="ECO:0007669"/>
    <property type="project" value="UniProtKB-SubCell"/>
</dbReference>
<dbReference type="Proteomes" id="UP000087171">
    <property type="component" value="Chromosome Ca6"/>
</dbReference>
<feature type="region of interest" description="Disordered" evidence="7">
    <location>
        <begin position="89"/>
        <end position="122"/>
    </location>
</feature>
<dbReference type="PANTHER" id="PTHR33057:SF203">
    <property type="entry name" value="TRANSCRIPTION REPRESSOR"/>
    <property type="match status" value="1"/>
</dbReference>
<accession>A0A3Q7XT08</accession>
<sequence length="275" mass="31811">MPKNLQKSLQSYLSKIKSTRPSKLYMPSKRWIHLKIKGCKHPRTPSLSFDDKNKNNDDEATLEDIDRFLFENFKSLYLEDLEETNCNNKTKKVVSSQKEDDEEEEEEEFREKKPKKSSRILFDSSEDGSNRFFLRRGFSCSMIDTTSTTTTNTCEEIGSSSNSSTSKSFNNDSFSKEHHMNLPNNCVVVLASSPNPYDDFRRSMEGMMDVGMRNNEKVDWDFMEELLFCHLNLNDKKSYKFILNAFCDLVADMGGSSETNPAKPRSVRTIRTRGR</sequence>
<protein>
    <recommendedName>
        <fullName evidence="6">Transcription repressor</fullName>
    </recommendedName>
    <alternativeName>
        <fullName evidence="6">Ovate family protein</fullName>
    </alternativeName>
</protein>
<dbReference type="RefSeq" id="XP_027191028.1">
    <property type="nucleotide sequence ID" value="XM_027335227.1"/>
</dbReference>
<evidence type="ECO:0000256" key="7">
    <source>
        <dbReference type="SAM" id="MobiDB-lite"/>
    </source>
</evidence>
<dbReference type="KEGG" id="cam:101515267"/>
<dbReference type="InterPro" id="IPR006458">
    <property type="entry name" value="Ovate_C"/>
</dbReference>
<feature type="compositionally biased region" description="Basic residues" evidence="7">
    <location>
        <begin position="265"/>
        <end position="275"/>
    </location>
</feature>
<keyword evidence="3 6" id="KW-0805">Transcription regulation</keyword>
<keyword evidence="5 6" id="KW-0539">Nucleus</keyword>